<dbReference type="AlphaFoldDB" id="A0AAV7PSG2"/>
<name>A0AAV7PSG2_PLEWA</name>
<reference evidence="1" key="1">
    <citation type="journal article" date="2022" name="bioRxiv">
        <title>Sequencing and chromosome-scale assembly of the giantPleurodeles waltlgenome.</title>
        <authorList>
            <person name="Brown T."/>
            <person name="Elewa A."/>
            <person name="Iarovenko S."/>
            <person name="Subramanian E."/>
            <person name="Araus A.J."/>
            <person name="Petzold A."/>
            <person name="Susuki M."/>
            <person name="Suzuki K.-i.T."/>
            <person name="Hayashi T."/>
            <person name="Toyoda A."/>
            <person name="Oliveira C."/>
            <person name="Osipova E."/>
            <person name="Leigh N.D."/>
            <person name="Simon A."/>
            <person name="Yun M.H."/>
        </authorList>
    </citation>
    <scope>NUCLEOTIDE SEQUENCE</scope>
    <source>
        <strain evidence="1">20211129_DDA</strain>
        <tissue evidence="1">Liver</tissue>
    </source>
</reference>
<organism evidence="1 2">
    <name type="scientific">Pleurodeles waltl</name>
    <name type="common">Iberian ribbed newt</name>
    <dbReference type="NCBI Taxonomy" id="8319"/>
    <lineage>
        <taxon>Eukaryota</taxon>
        <taxon>Metazoa</taxon>
        <taxon>Chordata</taxon>
        <taxon>Craniata</taxon>
        <taxon>Vertebrata</taxon>
        <taxon>Euteleostomi</taxon>
        <taxon>Amphibia</taxon>
        <taxon>Batrachia</taxon>
        <taxon>Caudata</taxon>
        <taxon>Salamandroidea</taxon>
        <taxon>Salamandridae</taxon>
        <taxon>Pleurodelinae</taxon>
        <taxon>Pleurodeles</taxon>
    </lineage>
</organism>
<sequence length="193" mass="21706">MGSYSPALPIKKKEPEEPMEIGMMKGRALWLGHNKAKYTTTMRLTKEERNVLIDSGCSQSIVKQDYVQPDQWIPNAQVLITCVHGDRKTYPVAAVSINWRGQEECLSVGVIPDLGEDMIIGTDYDAFAHLLNNANQDHMANSWWKEAPFVSTDIEESSIRRKLSKKKKNANRSRVIGQIVIGPNSLSLPTQRP</sequence>
<gene>
    <name evidence="1" type="ORF">NDU88_008578</name>
</gene>
<proteinExistence type="predicted"/>
<dbReference type="EMBL" id="JANPWB010000011">
    <property type="protein sequence ID" value="KAJ1130222.1"/>
    <property type="molecule type" value="Genomic_DNA"/>
</dbReference>
<dbReference type="PANTHER" id="PTHR46888:SF1">
    <property type="entry name" value="RIBONUCLEASE H"/>
    <property type="match status" value="1"/>
</dbReference>
<evidence type="ECO:0000313" key="2">
    <source>
        <dbReference type="Proteomes" id="UP001066276"/>
    </source>
</evidence>
<dbReference type="PANTHER" id="PTHR46888">
    <property type="entry name" value="ZINC KNUCKLE DOMAINCONTAINING PROTEIN-RELATED"/>
    <property type="match status" value="1"/>
</dbReference>
<accession>A0AAV7PSG2</accession>
<dbReference type="InterPro" id="IPR021109">
    <property type="entry name" value="Peptidase_aspartic_dom_sf"/>
</dbReference>
<comment type="caution">
    <text evidence="1">The sequence shown here is derived from an EMBL/GenBank/DDBJ whole genome shotgun (WGS) entry which is preliminary data.</text>
</comment>
<dbReference type="Proteomes" id="UP001066276">
    <property type="component" value="Chromosome 7"/>
</dbReference>
<protein>
    <submittedName>
        <fullName evidence="1">Uncharacterized protein</fullName>
    </submittedName>
</protein>
<dbReference type="SUPFAM" id="SSF50630">
    <property type="entry name" value="Acid proteases"/>
    <property type="match status" value="1"/>
</dbReference>
<evidence type="ECO:0000313" key="1">
    <source>
        <dbReference type="EMBL" id="KAJ1130222.1"/>
    </source>
</evidence>
<keyword evidence="2" id="KW-1185">Reference proteome</keyword>